<gene>
    <name evidence="3" type="ORF">AMON00008_LOCUS924</name>
</gene>
<name>A0A7S4U9Y2_9DINO</name>
<dbReference type="AlphaFoldDB" id="A0A7S4U9Y2"/>
<dbReference type="Pfam" id="PF06283">
    <property type="entry name" value="ThuA"/>
    <property type="match status" value="1"/>
</dbReference>
<dbReference type="SUPFAM" id="SSF52317">
    <property type="entry name" value="Class I glutamine amidotransferase-like"/>
    <property type="match status" value="1"/>
</dbReference>
<sequence length="353" mass="39711">MAPLRRLQVLSGHVIPGRGRDPAAGPCALPTAGKKPPVPYRVHIVCGDIMVVTDRLQFDHDVQYVNRKLLEWMDEYQGRKLVATVASDYSNLDRWLRHAQIFVSYCSGPVADEANTAVLQRWLEAGGKMIGIHGTSGGFARRVKEEEFAQAIYPGELHFHGNAPRQYVKKPFHDTLGAFFMAHPPIHTFQVKVVDTQHPVTAGLPGDFWLEDELYLFELQGDLKDYKILLTTEYDILGVDMERSDFAYMRGYPWDPKRRIGELQALFRDKAPPRQSEMMLTRDPGERNAKHPSVGHRNNRVLAFERNVGKGGVVYIGVGHSVVGFPGHPGYKASWDNPTFEQLVKNAIAWAAA</sequence>
<dbReference type="EMBL" id="HBNR01001302">
    <property type="protein sequence ID" value="CAE4561305.1"/>
    <property type="molecule type" value="Transcribed_RNA"/>
</dbReference>
<evidence type="ECO:0000256" key="1">
    <source>
        <dbReference type="SAM" id="MobiDB-lite"/>
    </source>
</evidence>
<accession>A0A7S4U9Y2</accession>
<dbReference type="Gene3D" id="3.40.50.880">
    <property type="match status" value="1"/>
</dbReference>
<feature type="domain" description="ThuA-like" evidence="2">
    <location>
        <begin position="49"/>
        <end position="351"/>
    </location>
</feature>
<dbReference type="InterPro" id="IPR029010">
    <property type="entry name" value="ThuA-like"/>
</dbReference>
<evidence type="ECO:0000313" key="3">
    <source>
        <dbReference type="EMBL" id="CAE4561305.1"/>
    </source>
</evidence>
<organism evidence="3">
    <name type="scientific">Alexandrium monilatum</name>
    <dbReference type="NCBI Taxonomy" id="311494"/>
    <lineage>
        <taxon>Eukaryota</taxon>
        <taxon>Sar</taxon>
        <taxon>Alveolata</taxon>
        <taxon>Dinophyceae</taxon>
        <taxon>Gonyaulacales</taxon>
        <taxon>Pyrocystaceae</taxon>
        <taxon>Alexandrium</taxon>
    </lineage>
</organism>
<dbReference type="PANTHER" id="PTHR40469:SF2">
    <property type="entry name" value="GALACTOSE-BINDING DOMAIN-LIKE SUPERFAMILY PROTEIN"/>
    <property type="match status" value="1"/>
</dbReference>
<reference evidence="3" key="1">
    <citation type="submission" date="2021-01" db="EMBL/GenBank/DDBJ databases">
        <authorList>
            <person name="Corre E."/>
            <person name="Pelletier E."/>
            <person name="Niang G."/>
            <person name="Scheremetjew M."/>
            <person name="Finn R."/>
            <person name="Kale V."/>
            <person name="Holt S."/>
            <person name="Cochrane G."/>
            <person name="Meng A."/>
            <person name="Brown T."/>
            <person name="Cohen L."/>
        </authorList>
    </citation>
    <scope>NUCLEOTIDE SEQUENCE</scope>
    <source>
        <strain evidence="3">CCMP3105</strain>
    </source>
</reference>
<proteinExistence type="predicted"/>
<protein>
    <recommendedName>
        <fullName evidence="2">ThuA-like domain-containing protein</fullName>
    </recommendedName>
</protein>
<evidence type="ECO:0000259" key="2">
    <source>
        <dbReference type="Pfam" id="PF06283"/>
    </source>
</evidence>
<feature type="region of interest" description="Disordered" evidence="1">
    <location>
        <begin position="274"/>
        <end position="294"/>
    </location>
</feature>
<dbReference type="InterPro" id="IPR029062">
    <property type="entry name" value="Class_I_gatase-like"/>
</dbReference>
<dbReference type="PANTHER" id="PTHR40469">
    <property type="entry name" value="SECRETED GLYCOSYL HYDROLASE"/>
    <property type="match status" value="1"/>
</dbReference>